<proteinExistence type="predicted"/>
<keyword evidence="4" id="KW-1185">Reference proteome</keyword>
<dbReference type="PROSITE" id="PS50194">
    <property type="entry name" value="FILAMIN_REPEAT"/>
    <property type="match status" value="1"/>
</dbReference>
<evidence type="ECO:0000313" key="3">
    <source>
        <dbReference type="EMBL" id="CAB9506396.1"/>
    </source>
</evidence>
<dbReference type="InterPro" id="IPR013783">
    <property type="entry name" value="Ig-like_fold"/>
</dbReference>
<dbReference type="EMBL" id="CAICTM010000264">
    <property type="protein sequence ID" value="CAB9506396.1"/>
    <property type="molecule type" value="Genomic_DNA"/>
</dbReference>
<dbReference type="Gene3D" id="2.60.40.10">
    <property type="entry name" value="Immunoglobulins"/>
    <property type="match status" value="1"/>
</dbReference>
<dbReference type="AlphaFoldDB" id="A0A9N8H9R8"/>
<accession>A0A9N8H9R8</accession>
<feature type="repeat" description="Filamin" evidence="1">
    <location>
        <begin position="51"/>
        <end position="138"/>
    </location>
</feature>
<sequence>MTKATTSTEDPSIWLHLGDLPGYTGWARPFETLAGSFGPPSFWPSNASWVVGKNATIRVHCIPSIAQTSRHQDHFCQHGGSLFYLRAYGPAVLPGRVMDYGNGTYDISFFPMDAGIYHLEVVLAFSSPPPFTAFPLSLDRKEEPAYEGYPLPGFPVVVDVQPESIPTSVVMKARDCQSADFFWIGNARGPHPTENGRWIVQDKATSATGTKSSRSSKQGGGVSMGGYQKGLNSVGVRMKYAPRHCRLLPLNRAIDKLGCASGHNIHVIYIGDSNLRLQKNTFDSFWKTVSSKAAANNDSGLPHIETSLISLHGGLHQTLPNVSLALRGILHNATSTDSKKTATAHMILFNSGLHDISRRCAMPNGHELLSMNLSCTQDYKNSFRALLSLVSQFPADLKVLQTTTAGWPKYGNFGFAWPPTHPQTLPRDPNFVDHFNCVMLQEVVNARTGTPRAAGSFGNSNSAISVMDAFWLTLSRPDHREVDKTNAIGKHLVHPGPEVLNALTRQWITMIIESLCGGASV</sequence>
<gene>
    <name evidence="3" type="ORF">SEMRO_265_G102900.1</name>
</gene>
<organism evidence="3 4">
    <name type="scientific">Seminavis robusta</name>
    <dbReference type="NCBI Taxonomy" id="568900"/>
    <lineage>
        <taxon>Eukaryota</taxon>
        <taxon>Sar</taxon>
        <taxon>Stramenopiles</taxon>
        <taxon>Ochrophyta</taxon>
        <taxon>Bacillariophyta</taxon>
        <taxon>Bacillariophyceae</taxon>
        <taxon>Bacillariophycidae</taxon>
        <taxon>Naviculales</taxon>
        <taxon>Naviculaceae</taxon>
        <taxon>Seminavis</taxon>
    </lineage>
</organism>
<dbReference type="SUPFAM" id="SSF81296">
    <property type="entry name" value="E set domains"/>
    <property type="match status" value="1"/>
</dbReference>
<evidence type="ECO:0000256" key="2">
    <source>
        <dbReference type="SAM" id="MobiDB-lite"/>
    </source>
</evidence>
<dbReference type="InterPro" id="IPR014756">
    <property type="entry name" value="Ig_E-set"/>
</dbReference>
<feature type="region of interest" description="Disordered" evidence="2">
    <location>
        <begin position="204"/>
        <end position="224"/>
    </location>
</feature>
<protein>
    <submittedName>
        <fullName evidence="3">Uncharacterized protein</fullName>
    </submittedName>
</protein>
<dbReference type="InterPro" id="IPR017868">
    <property type="entry name" value="Filamin/ABP280_repeat-like"/>
</dbReference>
<dbReference type="OrthoDB" id="45213at2759"/>
<feature type="compositionally biased region" description="Polar residues" evidence="2">
    <location>
        <begin position="204"/>
        <end position="217"/>
    </location>
</feature>
<evidence type="ECO:0000256" key="1">
    <source>
        <dbReference type="PROSITE-ProRule" id="PRU00087"/>
    </source>
</evidence>
<comment type="caution">
    <text evidence="3">The sequence shown here is derived from an EMBL/GenBank/DDBJ whole genome shotgun (WGS) entry which is preliminary data.</text>
</comment>
<evidence type="ECO:0000313" key="4">
    <source>
        <dbReference type="Proteomes" id="UP001153069"/>
    </source>
</evidence>
<name>A0A9N8H9R8_9STRA</name>
<dbReference type="Proteomes" id="UP001153069">
    <property type="component" value="Unassembled WGS sequence"/>
</dbReference>
<reference evidence="3" key="1">
    <citation type="submission" date="2020-06" db="EMBL/GenBank/DDBJ databases">
        <authorList>
            <consortium name="Plant Systems Biology data submission"/>
        </authorList>
    </citation>
    <scope>NUCLEOTIDE SEQUENCE</scope>
    <source>
        <strain evidence="3">D6</strain>
    </source>
</reference>